<evidence type="ECO:0000313" key="4">
    <source>
        <dbReference type="Proteomes" id="UP000195338"/>
    </source>
</evidence>
<dbReference type="Pfam" id="PF03781">
    <property type="entry name" value="FGE-sulfatase"/>
    <property type="match status" value="1"/>
</dbReference>
<dbReference type="Gene3D" id="3.90.1580.10">
    <property type="entry name" value="paralog of FGE (formylglycine-generating enzyme)"/>
    <property type="match status" value="1"/>
</dbReference>
<protein>
    <submittedName>
        <fullName evidence="3">Serine/threonine kinase</fullName>
    </submittedName>
</protein>
<dbReference type="InterPro" id="IPR016187">
    <property type="entry name" value="CTDL_fold"/>
</dbReference>
<dbReference type="RefSeq" id="WP_087050576.1">
    <property type="nucleotide sequence ID" value="NZ_FLUX01000007.1"/>
</dbReference>
<organism evidence="3 4">
    <name type="scientific">Citrobacter europaeus</name>
    <dbReference type="NCBI Taxonomy" id="1914243"/>
    <lineage>
        <taxon>Bacteria</taxon>
        <taxon>Pseudomonadati</taxon>
        <taxon>Pseudomonadota</taxon>
        <taxon>Gammaproteobacteria</taxon>
        <taxon>Enterobacterales</taxon>
        <taxon>Enterobacteriaceae</taxon>
        <taxon>Citrobacter</taxon>
    </lineage>
</organism>
<dbReference type="PANTHER" id="PTHR23150">
    <property type="entry name" value="SULFATASE MODIFYING FACTOR 1, 2"/>
    <property type="match status" value="1"/>
</dbReference>
<evidence type="ECO:0000313" key="3">
    <source>
        <dbReference type="EMBL" id="SCA74792.1"/>
    </source>
</evidence>
<evidence type="ECO:0000259" key="2">
    <source>
        <dbReference type="Pfam" id="PF03781"/>
    </source>
</evidence>
<dbReference type="EMBL" id="FLUX01000007">
    <property type="protein sequence ID" value="SCA74792.1"/>
    <property type="molecule type" value="Genomic_DNA"/>
</dbReference>
<sequence>MSKKYLWISFLIAALLPWLLFSDALHDNVSRLFARVGSIFSTNDTNGLVRQTQADMIEIKGGSFYFGKFDTEYGKQRYAELRFNYPLELREVTIDNFSMTKYQVTYGDYAIYTQVNGKDPVEVTDPNQKELKEDRVPVLLTWQEARDYCHWLGKTTGKTMDLPTEKQWEYAARSRGQFILYPTDTGIVEPGKNVPLETDKERTDYSVLQYKLMSVGKFPPNPLGLYDLASNGDEWTRDIYQETGYWADNDKYKNDRVVRSQSMSAHGGAPTVSRSYDDKQARNTARCVMEP</sequence>
<dbReference type="GO" id="GO:0016301">
    <property type="term" value="F:kinase activity"/>
    <property type="evidence" value="ECO:0007669"/>
    <property type="project" value="UniProtKB-KW"/>
</dbReference>
<dbReference type="InterPro" id="IPR051043">
    <property type="entry name" value="Sulfatase_Mod_Factor_Kinase"/>
</dbReference>
<evidence type="ECO:0000256" key="1">
    <source>
        <dbReference type="SAM" id="MobiDB-lite"/>
    </source>
</evidence>
<dbReference type="PANTHER" id="PTHR23150:SF19">
    <property type="entry name" value="FORMYLGLYCINE-GENERATING ENZYME"/>
    <property type="match status" value="1"/>
</dbReference>
<dbReference type="InterPro" id="IPR042095">
    <property type="entry name" value="SUMF_sf"/>
</dbReference>
<name>A0ABY0K2T6_9ENTR</name>
<reference evidence="3 4" key="1">
    <citation type="submission" date="2016-04" db="EMBL/GenBank/DDBJ databases">
        <authorList>
            <person name="Mornico D."/>
        </authorList>
    </citation>
    <scope>NUCLEOTIDE SEQUENCE [LARGE SCALE GENOMIC DNA]</scope>
    <source>
        <strain evidence="3 4">A121</strain>
    </source>
</reference>
<comment type="caution">
    <text evidence="3">The sequence shown here is derived from an EMBL/GenBank/DDBJ whole genome shotgun (WGS) entry which is preliminary data.</text>
</comment>
<feature type="domain" description="Sulfatase-modifying factor enzyme-like" evidence="2">
    <location>
        <begin position="53"/>
        <end position="269"/>
    </location>
</feature>
<dbReference type="Proteomes" id="UP000195338">
    <property type="component" value="Unassembled WGS sequence"/>
</dbReference>
<proteinExistence type="predicted"/>
<dbReference type="InterPro" id="IPR005532">
    <property type="entry name" value="SUMF_dom"/>
</dbReference>
<feature type="region of interest" description="Disordered" evidence="1">
    <location>
        <begin position="259"/>
        <end position="291"/>
    </location>
</feature>
<gene>
    <name evidence="3" type="ORF">BN4901_0657</name>
</gene>
<keyword evidence="3" id="KW-0418">Kinase</keyword>
<keyword evidence="4" id="KW-1185">Reference proteome</keyword>
<keyword evidence="3" id="KW-0808">Transferase</keyword>
<accession>A0ABY0K2T6</accession>
<dbReference type="SUPFAM" id="SSF56436">
    <property type="entry name" value="C-type lectin-like"/>
    <property type="match status" value="1"/>
</dbReference>